<dbReference type="RefSeq" id="XP_001262708.1">
    <property type="nucleotide sequence ID" value="XM_001262707.1"/>
</dbReference>
<dbReference type="AlphaFoldDB" id="A1D8V0"/>
<accession>A1D8V0</accession>
<evidence type="ECO:0000313" key="2">
    <source>
        <dbReference type="Proteomes" id="UP000006702"/>
    </source>
</evidence>
<proteinExistence type="predicted"/>
<dbReference type="HOGENOM" id="CLU_2347215_0_0_1"/>
<organism evidence="1 2">
    <name type="scientific">Neosartorya fischeri (strain ATCC 1020 / DSM 3700 / CBS 544.65 / FGSC A1164 / JCM 1740 / NRRL 181 / WB 181)</name>
    <name type="common">Aspergillus fischerianus</name>
    <dbReference type="NCBI Taxonomy" id="331117"/>
    <lineage>
        <taxon>Eukaryota</taxon>
        <taxon>Fungi</taxon>
        <taxon>Dikarya</taxon>
        <taxon>Ascomycota</taxon>
        <taxon>Pezizomycotina</taxon>
        <taxon>Eurotiomycetes</taxon>
        <taxon>Eurotiomycetidae</taxon>
        <taxon>Eurotiales</taxon>
        <taxon>Aspergillaceae</taxon>
        <taxon>Aspergillus</taxon>
        <taxon>Aspergillus subgen. Fumigati</taxon>
    </lineage>
</organism>
<protein>
    <submittedName>
        <fullName evidence="1">Uncharacterized protein</fullName>
    </submittedName>
</protein>
<dbReference type="KEGG" id="nfi:NFIA_113410"/>
<dbReference type="VEuPathDB" id="FungiDB:NFIA_113410"/>
<dbReference type="Proteomes" id="UP000006702">
    <property type="component" value="Unassembled WGS sequence"/>
</dbReference>
<dbReference type="GeneID" id="4589245"/>
<dbReference type="EMBL" id="DS027692">
    <property type="protein sequence ID" value="EAW20811.1"/>
    <property type="molecule type" value="Genomic_DNA"/>
</dbReference>
<keyword evidence="2" id="KW-1185">Reference proteome</keyword>
<evidence type="ECO:0000313" key="1">
    <source>
        <dbReference type="EMBL" id="EAW20811.1"/>
    </source>
</evidence>
<reference evidence="2" key="1">
    <citation type="journal article" date="2008" name="PLoS Genet.">
        <title>Genomic islands in the pathogenic filamentous fungus Aspergillus fumigatus.</title>
        <authorList>
            <person name="Fedorova N.D."/>
            <person name="Khaldi N."/>
            <person name="Joardar V.S."/>
            <person name="Maiti R."/>
            <person name="Amedeo P."/>
            <person name="Anderson M.J."/>
            <person name="Crabtree J."/>
            <person name="Silva J.C."/>
            <person name="Badger J.H."/>
            <person name="Albarraq A."/>
            <person name="Angiuoli S."/>
            <person name="Bussey H."/>
            <person name="Bowyer P."/>
            <person name="Cotty P.J."/>
            <person name="Dyer P.S."/>
            <person name="Egan A."/>
            <person name="Galens K."/>
            <person name="Fraser-Liggett C.M."/>
            <person name="Haas B.J."/>
            <person name="Inman J.M."/>
            <person name="Kent R."/>
            <person name="Lemieux S."/>
            <person name="Malavazi I."/>
            <person name="Orvis J."/>
            <person name="Roemer T."/>
            <person name="Ronning C.M."/>
            <person name="Sundaram J.P."/>
            <person name="Sutton G."/>
            <person name="Turner G."/>
            <person name="Venter J.C."/>
            <person name="White O.R."/>
            <person name="Whitty B.R."/>
            <person name="Youngman P."/>
            <person name="Wolfe K.H."/>
            <person name="Goldman G.H."/>
            <person name="Wortman J.R."/>
            <person name="Jiang B."/>
            <person name="Denning D.W."/>
            <person name="Nierman W.C."/>
        </authorList>
    </citation>
    <scope>NUCLEOTIDE SEQUENCE [LARGE SCALE GENOMIC DNA]</scope>
    <source>
        <strain evidence="2">ATCC 1020 / DSM 3700 / CBS 544.65 / FGSC A1164 / JCM 1740 / NRRL 181 / WB 181</strain>
    </source>
</reference>
<gene>
    <name evidence="1" type="ORF">NFIA_113410</name>
</gene>
<name>A1D8V0_NEOFI</name>
<sequence length="97" mass="11238">MEEARGRRTSCLCVGQSPCGQAKCDDRGNIEGLESDLTEQNGKDEEEKFSWWFKFKQASEVTQKRFMMLGISRRHRTIKETQPKYNIFPGETPCQLC</sequence>